<evidence type="ECO:0000313" key="1">
    <source>
        <dbReference type="EMBL" id="GIH34770.1"/>
    </source>
</evidence>
<keyword evidence="2" id="KW-1185">Reference proteome</keyword>
<dbReference type="EMBL" id="BOOB01000038">
    <property type="protein sequence ID" value="GIH34770.1"/>
    <property type="molecule type" value="Genomic_DNA"/>
</dbReference>
<evidence type="ECO:0000313" key="2">
    <source>
        <dbReference type="Proteomes" id="UP000651728"/>
    </source>
</evidence>
<sequence>MRMPPRGAVPYTGHAVVPRRAVRDRPMSGPEPEFRGDFDVHLTVAAGDAERLRAWARENGVKFTHIVLERGAVPSQPMLTVRGAGTLSARRAAAAALSARLRDENFKVVRVKIEAAPWNEDVPRTDEDAALMPGRYFEHHVKVAVRGDPAPLAAVAAAHGAHVSRNARRRRADGSHERFVTQRCRGVALSTALRRFEALLSDLGSHGYAVLEAEREFVVHDDNPGADHGWIEER</sequence>
<name>A0ABQ4FIZ2_9ACTN</name>
<comment type="caution">
    <text evidence="1">The sequence shown here is derived from an EMBL/GenBank/DDBJ whole genome shotgun (WGS) entry which is preliminary data.</text>
</comment>
<reference evidence="1 2" key="1">
    <citation type="submission" date="2021-01" db="EMBL/GenBank/DDBJ databases">
        <title>Whole genome shotgun sequence of Microbispora amethystogenes NBRC 101907.</title>
        <authorList>
            <person name="Komaki H."/>
            <person name="Tamura T."/>
        </authorList>
    </citation>
    <scope>NUCLEOTIDE SEQUENCE [LARGE SCALE GENOMIC DNA]</scope>
    <source>
        <strain evidence="1 2">NBRC 101907</strain>
    </source>
</reference>
<gene>
    <name evidence="1" type="ORF">Mam01_49340</name>
</gene>
<dbReference type="RefSeq" id="WP_239101570.1">
    <property type="nucleotide sequence ID" value="NZ_BAABEJ010000020.1"/>
</dbReference>
<dbReference type="Proteomes" id="UP000651728">
    <property type="component" value="Unassembled WGS sequence"/>
</dbReference>
<accession>A0ABQ4FIZ2</accession>
<proteinExistence type="predicted"/>
<protein>
    <recommendedName>
        <fullName evidence="3">Ankyrin</fullName>
    </recommendedName>
</protein>
<evidence type="ECO:0008006" key="3">
    <source>
        <dbReference type="Google" id="ProtNLM"/>
    </source>
</evidence>
<organism evidence="1 2">
    <name type="scientific">Microbispora amethystogenes</name>
    <dbReference type="NCBI Taxonomy" id="1427754"/>
    <lineage>
        <taxon>Bacteria</taxon>
        <taxon>Bacillati</taxon>
        <taxon>Actinomycetota</taxon>
        <taxon>Actinomycetes</taxon>
        <taxon>Streptosporangiales</taxon>
        <taxon>Streptosporangiaceae</taxon>
        <taxon>Microbispora</taxon>
    </lineage>
</organism>